<evidence type="ECO:0000313" key="1">
    <source>
        <dbReference type="EMBL" id="CAD6494914.1"/>
    </source>
</evidence>
<comment type="caution">
    <text evidence="1">The sequence shown here is derived from an EMBL/GenBank/DDBJ whole genome shotgun (WGS) entry which is preliminary data.</text>
</comment>
<name>A0A811TGP5_9EURY</name>
<dbReference type="PANTHER" id="PTHR33408">
    <property type="entry name" value="TRANSPOSASE"/>
    <property type="match status" value="1"/>
</dbReference>
<dbReference type="PANTHER" id="PTHR33408:SF2">
    <property type="entry name" value="TRANSPOSASE DDE DOMAIN-CONTAINING PROTEIN"/>
    <property type="match status" value="1"/>
</dbReference>
<dbReference type="EMBL" id="CAJHIS010000037">
    <property type="protein sequence ID" value="CAD6494914.1"/>
    <property type="molecule type" value="Genomic_DNA"/>
</dbReference>
<reference evidence="1" key="1">
    <citation type="submission" date="2020-10" db="EMBL/GenBank/DDBJ databases">
        <authorList>
            <person name="Hahn C.J."/>
            <person name="Laso-Perez R."/>
            <person name="Vulcano F."/>
            <person name="Vaziourakis K.-M."/>
            <person name="Stokke R."/>
            <person name="Steen I.H."/>
            <person name="Teske A."/>
            <person name="Boetius A."/>
            <person name="Liebeke M."/>
            <person name="Amann R."/>
            <person name="Knittel K."/>
        </authorList>
    </citation>
    <scope>NUCLEOTIDE SEQUENCE</scope>
    <source>
        <strain evidence="1">Gfbio:e3339647-f889-4370-9287-4fb5cb688e4c:AG392D22_GoMArc1</strain>
    </source>
</reference>
<proteinExistence type="predicted"/>
<sequence length="73" mass="8083">MIISADNGYHSAENIDFLKGGQLDGYIPHQKLASKMKGKEGKSGGFGKDNFKYNSKKDEFTCLGGEILKFSYE</sequence>
<accession>A0A811TGP5</accession>
<protein>
    <submittedName>
        <fullName evidence="1">Uncharacterized protein</fullName>
    </submittedName>
</protein>
<dbReference type="Proteomes" id="UP000634805">
    <property type="component" value="Unassembled WGS sequence"/>
</dbReference>
<gene>
    <name evidence="1" type="ORF">EMLJLAPB_01019</name>
</gene>
<evidence type="ECO:0000313" key="2">
    <source>
        <dbReference type="Proteomes" id="UP000634805"/>
    </source>
</evidence>
<dbReference type="AlphaFoldDB" id="A0A811TGP5"/>
<organism evidence="1 2">
    <name type="scientific">Candidatus Argoarchaeum ethanivorans</name>
    <dbReference type="NCBI Taxonomy" id="2608793"/>
    <lineage>
        <taxon>Archaea</taxon>
        <taxon>Methanobacteriati</taxon>
        <taxon>Methanobacteriota</taxon>
        <taxon>Stenosarchaea group</taxon>
        <taxon>Methanomicrobia</taxon>
        <taxon>Methanosarcinales</taxon>
        <taxon>Methanosarcinales incertae sedis</taxon>
        <taxon>GOM Arc I cluster</taxon>
        <taxon>Candidatus Argoarchaeum</taxon>
    </lineage>
</organism>